<reference evidence="2 3" key="1">
    <citation type="submission" date="2020-08" db="EMBL/GenBank/DDBJ databases">
        <title>A Genomic Blueprint of the Chicken Gut Microbiome.</title>
        <authorList>
            <person name="Gilroy R."/>
            <person name="Ravi A."/>
            <person name="Getino M."/>
            <person name="Pursley I."/>
            <person name="Horton D.L."/>
            <person name="Alikhan N.-F."/>
            <person name="Baker D."/>
            <person name="Gharbi K."/>
            <person name="Hall N."/>
            <person name="Watson M."/>
            <person name="Adriaenssens E.M."/>
            <person name="Foster-Nyarko E."/>
            <person name="Jarju S."/>
            <person name="Secka A."/>
            <person name="Antonio M."/>
            <person name="Oren A."/>
            <person name="Chaudhuri R."/>
            <person name="La Ragione R.M."/>
            <person name="Hildebrand F."/>
            <person name="Pallen M.J."/>
        </authorList>
    </citation>
    <scope>NUCLEOTIDE SEQUENCE [LARGE SCALE GENOMIC DNA]</scope>
    <source>
        <strain evidence="2 3">Sa1BUA6</strain>
    </source>
</reference>
<gene>
    <name evidence="2" type="ORF">H9629_05410</name>
</gene>
<name>A0ABR8VVH3_9GAMM</name>
<comment type="caution">
    <text evidence="2">The sequence shown here is derived from an EMBL/GenBank/DDBJ whole genome shotgun (WGS) entry which is preliminary data.</text>
</comment>
<protein>
    <submittedName>
        <fullName evidence="2">DUF559 domain-containing protein</fullName>
    </submittedName>
</protein>
<proteinExistence type="predicted"/>
<dbReference type="Pfam" id="PF04480">
    <property type="entry name" value="DUF559"/>
    <property type="match status" value="1"/>
</dbReference>
<dbReference type="EMBL" id="JACSPT010000005">
    <property type="protein sequence ID" value="MBD8008780.1"/>
    <property type="molecule type" value="Genomic_DNA"/>
</dbReference>
<sequence length="136" mass="15565">MTSYSIAEYKKMVKATKTKGRSKRPKVKGEKVPNEFEAKLARELKTLKIEFEQEFEFHPKRKWRADFHLVGKKILVEVEGGIWSGGRHTRGKGYIGDMEKYNAATMMGFQVLRFSTDQVKSGHAIQQIVKMVGDLG</sequence>
<feature type="domain" description="DUF559" evidence="1">
    <location>
        <begin position="58"/>
        <end position="130"/>
    </location>
</feature>
<keyword evidence="3" id="KW-1185">Reference proteome</keyword>
<evidence type="ECO:0000313" key="3">
    <source>
        <dbReference type="Proteomes" id="UP000621930"/>
    </source>
</evidence>
<dbReference type="Gene3D" id="3.40.960.10">
    <property type="entry name" value="VSR Endonuclease"/>
    <property type="match status" value="1"/>
</dbReference>
<evidence type="ECO:0000259" key="1">
    <source>
        <dbReference type="Pfam" id="PF04480"/>
    </source>
</evidence>
<organism evidence="2 3">
    <name type="scientific">Acinetobacter pecorum</name>
    <dbReference type="NCBI Taxonomy" id="2762215"/>
    <lineage>
        <taxon>Bacteria</taxon>
        <taxon>Pseudomonadati</taxon>
        <taxon>Pseudomonadota</taxon>
        <taxon>Gammaproteobacteria</taxon>
        <taxon>Moraxellales</taxon>
        <taxon>Moraxellaceae</taxon>
        <taxon>Acinetobacter</taxon>
    </lineage>
</organism>
<accession>A0ABR8VVH3</accession>
<evidence type="ECO:0000313" key="2">
    <source>
        <dbReference type="EMBL" id="MBD8008780.1"/>
    </source>
</evidence>
<dbReference type="Proteomes" id="UP000621930">
    <property type="component" value="Unassembled WGS sequence"/>
</dbReference>
<dbReference type="InterPro" id="IPR007569">
    <property type="entry name" value="DUF559"/>
</dbReference>
<dbReference type="RefSeq" id="WP_191730664.1">
    <property type="nucleotide sequence ID" value="NZ_JACSPT010000005.1"/>
</dbReference>